<evidence type="ECO:0000256" key="1">
    <source>
        <dbReference type="SAM" id="SignalP"/>
    </source>
</evidence>
<organism evidence="2 3">
    <name type="scientific">Drosophila albomicans</name>
    <name type="common">Fruit fly</name>
    <dbReference type="NCBI Taxonomy" id="7291"/>
    <lineage>
        <taxon>Eukaryota</taxon>
        <taxon>Metazoa</taxon>
        <taxon>Ecdysozoa</taxon>
        <taxon>Arthropoda</taxon>
        <taxon>Hexapoda</taxon>
        <taxon>Insecta</taxon>
        <taxon>Pterygota</taxon>
        <taxon>Neoptera</taxon>
        <taxon>Endopterygota</taxon>
        <taxon>Diptera</taxon>
        <taxon>Brachycera</taxon>
        <taxon>Muscomorpha</taxon>
        <taxon>Ephydroidea</taxon>
        <taxon>Drosophilidae</taxon>
        <taxon>Drosophila</taxon>
    </lineage>
</organism>
<reference evidence="3" key="1">
    <citation type="submission" date="2025-08" db="UniProtKB">
        <authorList>
            <consortium name="RefSeq"/>
        </authorList>
    </citation>
    <scope>IDENTIFICATION</scope>
    <source>
        <strain evidence="3">15112-1751.03</strain>
        <tissue evidence="3">Whole Adult</tissue>
    </source>
</reference>
<dbReference type="RefSeq" id="XP_034107012.1">
    <property type="nucleotide sequence ID" value="XM_034251121.2"/>
</dbReference>
<evidence type="ECO:0000313" key="2">
    <source>
        <dbReference type="Proteomes" id="UP000515160"/>
    </source>
</evidence>
<accession>A0A6P8YJE6</accession>
<dbReference type="PROSITE" id="PS51257">
    <property type="entry name" value="PROKAR_LIPOPROTEIN"/>
    <property type="match status" value="1"/>
</dbReference>
<dbReference type="OrthoDB" id="7998970at2759"/>
<name>A0A6P8YJE6_DROAB</name>
<feature type="chain" id="PRO_5028267147" evidence="1">
    <location>
        <begin position="23"/>
        <end position="152"/>
    </location>
</feature>
<dbReference type="AlphaFoldDB" id="A0A6P8YJE6"/>
<proteinExistence type="predicted"/>
<sequence length="152" mass="16327">MRSQNLFFILAAFGCLFTVVLSQSNCNRCMTNNVACVNQTHFKYCMDSTPVDNGILYCGAGNVCTDLAIICVDESVASPVCTDEDVDCRSCDGSSLFVCTSQTTFQMCNGTALTGDALTCPTDTYCSIDSGEFCVKECKLPNGKFECNQVAA</sequence>
<keyword evidence="1" id="KW-0732">Signal</keyword>
<dbReference type="Proteomes" id="UP000515160">
    <property type="component" value="Chromosome 3"/>
</dbReference>
<gene>
    <name evidence="3" type="primary">LOC117569807</name>
</gene>
<protein>
    <submittedName>
        <fullName evidence="3">Uncharacterized protein LOC117569807</fullName>
    </submittedName>
</protein>
<evidence type="ECO:0000313" key="3">
    <source>
        <dbReference type="RefSeq" id="XP_034107012.1"/>
    </source>
</evidence>
<dbReference type="GeneID" id="117569807"/>
<keyword evidence="2" id="KW-1185">Reference proteome</keyword>
<feature type="signal peptide" evidence="1">
    <location>
        <begin position="1"/>
        <end position="22"/>
    </location>
</feature>